<dbReference type="EMBL" id="CP101527">
    <property type="protein sequence ID" value="UZW75189.1"/>
    <property type="molecule type" value="Genomic_DNA"/>
</dbReference>
<organism evidence="1 2">
    <name type="scientific">Alkalimarinus sediminis</name>
    <dbReference type="NCBI Taxonomy" id="1632866"/>
    <lineage>
        <taxon>Bacteria</taxon>
        <taxon>Pseudomonadati</taxon>
        <taxon>Pseudomonadota</taxon>
        <taxon>Gammaproteobacteria</taxon>
        <taxon>Alteromonadales</taxon>
        <taxon>Alteromonadaceae</taxon>
        <taxon>Alkalimarinus</taxon>
    </lineage>
</organism>
<reference evidence="1" key="1">
    <citation type="submission" date="2022-07" db="EMBL/GenBank/DDBJ databases">
        <title>Alkalimarinus sp. nov., isolated from gut of a Alitta virens.</title>
        <authorList>
            <person name="Yang A.I."/>
            <person name="Shin N.-R."/>
        </authorList>
    </citation>
    <scope>NUCLEOTIDE SEQUENCE</scope>
    <source>
        <strain evidence="1">FA028</strain>
    </source>
</reference>
<dbReference type="SMART" id="SM01322">
    <property type="entry name" value="YaeQ"/>
    <property type="match status" value="1"/>
</dbReference>
<gene>
    <name evidence="1" type="ORF">NNL22_00860</name>
</gene>
<dbReference type="Pfam" id="PF07152">
    <property type="entry name" value="YaeQ"/>
    <property type="match status" value="1"/>
</dbReference>
<evidence type="ECO:0000313" key="2">
    <source>
        <dbReference type="Proteomes" id="UP001164472"/>
    </source>
</evidence>
<dbReference type="SUPFAM" id="SSF52980">
    <property type="entry name" value="Restriction endonuclease-like"/>
    <property type="match status" value="1"/>
</dbReference>
<dbReference type="Proteomes" id="UP001164472">
    <property type="component" value="Chromosome"/>
</dbReference>
<dbReference type="InterPro" id="IPR038590">
    <property type="entry name" value="YaeQ_sf"/>
</dbReference>
<proteinExistence type="predicted"/>
<dbReference type="PANTHER" id="PTHR38784">
    <property type="entry name" value="SUCROSE PHOSPHORYLASE"/>
    <property type="match status" value="1"/>
</dbReference>
<evidence type="ECO:0000313" key="1">
    <source>
        <dbReference type="EMBL" id="UZW75189.1"/>
    </source>
</evidence>
<dbReference type="Gene3D" id="3.10.640.10">
    <property type="entry name" value="Restriction endonuclease-like alpha-beta roll domain"/>
    <property type="match status" value="1"/>
</dbReference>
<keyword evidence="2" id="KW-1185">Reference proteome</keyword>
<sequence>MALKATIFKASVQISDMDRHYYQAHELTIARHPSENDERMMVRLVAFALNASDQLSFTKGLSTDEEPDLWDIDLSGTIEHWIELGNPDEKRIRKACGRAQKVTVYCYSNRSAEQWWLQSQAELQRFKNLSVVLIPETFVEPLASLAERNMELQVTIQDGELWIADGTQNLHLVPEVWKAI</sequence>
<protein>
    <submittedName>
        <fullName evidence="1">YaeQ family protein</fullName>
    </submittedName>
</protein>
<dbReference type="InterPro" id="IPR009822">
    <property type="entry name" value="YaeQ"/>
</dbReference>
<dbReference type="CDD" id="cd22368">
    <property type="entry name" value="YaeQ-like"/>
    <property type="match status" value="1"/>
</dbReference>
<accession>A0A9E8HIU5</accession>
<dbReference type="RefSeq" id="WP_251811008.1">
    <property type="nucleotide sequence ID" value="NZ_CP101527.1"/>
</dbReference>
<dbReference type="InterPro" id="IPR011335">
    <property type="entry name" value="Restrct_endonuc-II-like"/>
</dbReference>
<dbReference type="KEGG" id="asem:NNL22_00860"/>
<dbReference type="PIRSF" id="PIRSF011484">
    <property type="entry name" value="YaeQ"/>
    <property type="match status" value="1"/>
</dbReference>
<name>A0A9E8HIU5_9ALTE</name>
<dbReference type="AlphaFoldDB" id="A0A9E8HIU5"/>
<dbReference type="PANTHER" id="PTHR38784:SF1">
    <property type="entry name" value="SUCROSE PHOSPHORYLASE"/>
    <property type="match status" value="1"/>
</dbReference>